<keyword evidence="1 5" id="KW-0479">Metal-binding</keyword>
<gene>
    <name evidence="7" type="ORF">B4U79_18414</name>
</gene>
<accession>A0A443QKU9</accession>
<dbReference type="SMART" id="SM00132">
    <property type="entry name" value="LIM"/>
    <property type="match status" value="1"/>
</dbReference>
<dbReference type="Pfam" id="PF00412">
    <property type="entry name" value="LIM"/>
    <property type="match status" value="1"/>
</dbReference>
<protein>
    <submittedName>
        <fullName evidence="7">LIM domain transcription factor LMO4.1-like protein</fullName>
    </submittedName>
</protein>
<dbReference type="Proteomes" id="UP000285301">
    <property type="component" value="Unassembled WGS sequence"/>
</dbReference>
<evidence type="ECO:0000313" key="7">
    <source>
        <dbReference type="EMBL" id="RWS03644.1"/>
    </source>
</evidence>
<evidence type="ECO:0000259" key="6">
    <source>
        <dbReference type="PROSITE" id="PS50023"/>
    </source>
</evidence>
<dbReference type="PANTHER" id="PTHR45787">
    <property type="entry name" value="LD11652P"/>
    <property type="match status" value="1"/>
</dbReference>
<keyword evidence="2" id="KW-0677">Repeat</keyword>
<organism evidence="7 8">
    <name type="scientific">Dinothrombium tinctorium</name>
    <dbReference type="NCBI Taxonomy" id="1965070"/>
    <lineage>
        <taxon>Eukaryota</taxon>
        <taxon>Metazoa</taxon>
        <taxon>Ecdysozoa</taxon>
        <taxon>Arthropoda</taxon>
        <taxon>Chelicerata</taxon>
        <taxon>Arachnida</taxon>
        <taxon>Acari</taxon>
        <taxon>Acariformes</taxon>
        <taxon>Trombidiformes</taxon>
        <taxon>Prostigmata</taxon>
        <taxon>Anystina</taxon>
        <taxon>Parasitengona</taxon>
        <taxon>Trombidioidea</taxon>
        <taxon>Trombidiidae</taxon>
        <taxon>Dinothrombium</taxon>
    </lineage>
</organism>
<sequence>MKNMWTTRVSCSGCQRSITERFMLFTDNKYWHCKGCLRCDKCGLDFGESKNHCETLYFKSGMYLCKNDYQRLNTGDKYVIRSDGEGIVCWSNCGGDARGRKRAIVHKK</sequence>
<evidence type="ECO:0000256" key="3">
    <source>
        <dbReference type="ARBA" id="ARBA00022833"/>
    </source>
</evidence>
<dbReference type="AlphaFoldDB" id="A0A443QKU9"/>
<feature type="domain" description="LIM zinc-binding" evidence="6">
    <location>
        <begin position="9"/>
        <end position="75"/>
    </location>
</feature>
<evidence type="ECO:0000256" key="1">
    <source>
        <dbReference type="ARBA" id="ARBA00022723"/>
    </source>
</evidence>
<dbReference type="PROSITE" id="PS50023">
    <property type="entry name" value="LIM_DOMAIN_2"/>
    <property type="match status" value="1"/>
</dbReference>
<reference evidence="7 8" key="1">
    <citation type="journal article" date="2018" name="Gigascience">
        <title>Genomes of trombidid mites reveal novel predicted allergens and laterally-transferred genes associated with secondary metabolism.</title>
        <authorList>
            <person name="Dong X."/>
            <person name="Chaisiri K."/>
            <person name="Xia D."/>
            <person name="Armstrong S.D."/>
            <person name="Fang Y."/>
            <person name="Donnelly M.J."/>
            <person name="Kadowaki T."/>
            <person name="McGarry J.W."/>
            <person name="Darby A.C."/>
            <person name="Makepeace B.L."/>
        </authorList>
    </citation>
    <scope>NUCLEOTIDE SEQUENCE [LARGE SCALE GENOMIC DNA]</scope>
    <source>
        <strain evidence="7">UoL-WK</strain>
    </source>
</reference>
<dbReference type="OrthoDB" id="6352355at2759"/>
<dbReference type="EMBL" id="NCKU01006305">
    <property type="protein sequence ID" value="RWS03644.1"/>
    <property type="molecule type" value="Genomic_DNA"/>
</dbReference>
<dbReference type="InterPro" id="IPR001781">
    <property type="entry name" value="Znf_LIM"/>
</dbReference>
<keyword evidence="8" id="KW-1185">Reference proteome</keyword>
<evidence type="ECO:0000256" key="2">
    <source>
        <dbReference type="ARBA" id="ARBA00022737"/>
    </source>
</evidence>
<dbReference type="InterPro" id="IPR050945">
    <property type="entry name" value="LMO_RBTN_TF"/>
</dbReference>
<keyword evidence="3 5" id="KW-0862">Zinc</keyword>
<name>A0A443QKU9_9ACAR</name>
<comment type="caution">
    <text evidence="7">The sequence shown here is derived from an EMBL/GenBank/DDBJ whole genome shotgun (WGS) entry which is preliminary data.</text>
</comment>
<evidence type="ECO:0000313" key="8">
    <source>
        <dbReference type="Proteomes" id="UP000285301"/>
    </source>
</evidence>
<evidence type="ECO:0000256" key="5">
    <source>
        <dbReference type="PROSITE-ProRule" id="PRU00125"/>
    </source>
</evidence>
<dbReference type="STRING" id="1965070.A0A443QKU9"/>
<evidence type="ECO:0000256" key="4">
    <source>
        <dbReference type="ARBA" id="ARBA00023038"/>
    </source>
</evidence>
<dbReference type="GO" id="GO:0046872">
    <property type="term" value="F:metal ion binding"/>
    <property type="evidence" value="ECO:0007669"/>
    <property type="project" value="UniProtKB-KW"/>
</dbReference>
<keyword evidence="4 5" id="KW-0440">LIM domain</keyword>
<dbReference type="Gene3D" id="2.10.110.10">
    <property type="entry name" value="Cysteine Rich Protein"/>
    <property type="match status" value="1"/>
</dbReference>
<proteinExistence type="predicted"/>